<organism evidence="1 2">
    <name type="scientific">Paenibacillus polygoni</name>
    <dbReference type="NCBI Taxonomy" id="3050112"/>
    <lineage>
        <taxon>Bacteria</taxon>
        <taxon>Bacillati</taxon>
        <taxon>Bacillota</taxon>
        <taxon>Bacilli</taxon>
        <taxon>Bacillales</taxon>
        <taxon>Paenibacillaceae</taxon>
        <taxon>Paenibacillus</taxon>
    </lineage>
</organism>
<evidence type="ECO:0000313" key="1">
    <source>
        <dbReference type="EMBL" id="WIV20375.1"/>
    </source>
</evidence>
<accession>A0ABY8X4L5</accession>
<keyword evidence="2" id="KW-1185">Reference proteome</keyword>
<proteinExistence type="predicted"/>
<gene>
    <name evidence="1" type="ORF">QPK24_06690</name>
</gene>
<name>A0ABY8X4L5_9BACL</name>
<dbReference type="Proteomes" id="UP001236415">
    <property type="component" value="Chromosome"/>
</dbReference>
<reference evidence="1 2" key="1">
    <citation type="submission" date="2023-06" db="EMBL/GenBank/DDBJ databases">
        <title>Paenibacillus polygonum sp. nov., an endophytic bacterium, isolated from Polygonum lapathifolium L. in Nanji Wetland National Nature Reserve, South of Poyang Lake, Jiangxi Province, China.</title>
        <authorList>
            <person name="Yu Z."/>
        </authorList>
    </citation>
    <scope>NUCLEOTIDE SEQUENCE [LARGE SCALE GENOMIC DNA]</scope>
    <source>
        <strain evidence="1 2">C31</strain>
    </source>
</reference>
<sequence>MKSISFLFGLLLLSATILVACTSNSLMRSSEKQQIVEHVKTVEESEFDLIYFNKSYKQYHNAINEIVSEEYWASIRSEIIFGYDSATYTRDDLVNMPQEEYDKHKEHMLNLIHGIGMEKLSATVRISDVYEGEQSNQVNIYTIENKELKDQPFSATTKKYTLEKYNEKWLITKVEQDKFNYVNEQTAEEMEEGIKGLNYQTHEGKVIGYPTVIVLSGVGKV</sequence>
<protein>
    <submittedName>
        <fullName evidence="1">Uncharacterized protein</fullName>
    </submittedName>
</protein>
<dbReference type="EMBL" id="CP127162">
    <property type="protein sequence ID" value="WIV20375.1"/>
    <property type="molecule type" value="Genomic_DNA"/>
</dbReference>
<dbReference type="PROSITE" id="PS51257">
    <property type="entry name" value="PROKAR_LIPOPROTEIN"/>
    <property type="match status" value="1"/>
</dbReference>
<evidence type="ECO:0000313" key="2">
    <source>
        <dbReference type="Proteomes" id="UP001236415"/>
    </source>
</evidence>
<dbReference type="RefSeq" id="WP_285747250.1">
    <property type="nucleotide sequence ID" value="NZ_CP127162.1"/>
</dbReference>